<dbReference type="AlphaFoldDB" id="A0A915KBT0"/>
<keyword evidence="1" id="KW-1185">Reference proteome</keyword>
<evidence type="ECO:0000313" key="1">
    <source>
        <dbReference type="Proteomes" id="UP000887565"/>
    </source>
</evidence>
<dbReference type="Proteomes" id="UP000887565">
    <property type="component" value="Unplaced"/>
</dbReference>
<reference evidence="2" key="1">
    <citation type="submission" date="2022-11" db="UniProtKB">
        <authorList>
            <consortium name="WormBaseParasite"/>
        </authorList>
    </citation>
    <scope>IDENTIFICATION</scope>
</reference>
<accession>A0A915KBT0</accession>
<dbReference type="WBParaSite" id="nRc.2.0.1.t35825-RA">
    <property type="protein sequence ID" value="nRc.2.0.1.t35825-RA"/>
    <property type="gene ID" value="nRc.2.0.1.g35825"/>
</dbReference>
<protein>
    <submittedName>
        <fullName evidence="2">Uncharacterized protein</fullName>
    </submittedName>
</protein>
<evidence type="ECO:0000313" key="2">
    <source>
        <dbReference type="WBParaSite" id="nRc.2.0.1.t35825-RA"/>
    </source>
</evidence>
<proteinExistence type="predicted"/>
<organism evidence="1 2">
    <name type="scientific">Romanomermis culicivorax</name>
    <name type="common">Nematode worm</name>
    <dbReference type="NCBI Taxonomy" id="13658"/>
    <lineage>
        <taxon>Eukaryota</taxon>
        <taxon>Metazoa</taxon>
        <taxon>Ecdysozoa</taxon>
        <taxon>Nematoda</taxon>
        <taxon>Enoplea</taxon>
        <taxon>Dorylaimia</taxon>
        <taxon>Mermithida</taxon>
        <taxon>Mermithoidea</taxon>
        <taxon>Mermithidae</taxon>
        <taxon>Romanomermis</taxon>
    </lineage>
</organism>
<sequence length="215" mass="24486">MHFVIGGARRVDSKPSRERPTVLIRPFAPLNNSLDQCLDWNNDNLAEHLGRKKRFGRKTLRSSLAKNHKNLDKKDIKIRLERQKNDDYSTIKTDILIEISLFDVFSGCKLAKISPNWFTLLTSPFLETLDREILTTADGATATATSLTANKFCCKDTNTLFDEKSFAFREDFPPKIYSQSAFFRNIPGGFSPKISFLVGDFPKKFNFPNNSTPNI</sequence>
<name>A0A915KBT0_ROMCU</name>